<dbReference type="EMBL" id="JBHUDG010000015">
    <property type="protein sequence ID" value="MFD1630267.1"/>
    <property type="molecule type" value="Genomic_DNA"/>
</dbReference>
<dbReference type="GO" id="GO:0016798">
    <property type="term" value="F:hydrolase activity, acting on glycosyl bonds"/>
    <property type="evidence" value="ECO:0007669"/>
    <property type="project" value="UniProtKB-KW"/>
</dbReference>
<protein>
    <submittedName>
        <fullName evidence="2">Phosphodiester glycosidase family protein</fullName>
    </submittedName>
</protein>
<keyword evidence="3" id="KW-1185">Reference proteome</keyword>
<proteinExistence type="predicted"/>
<comment type="caution">
    <text evidence="2">The sequence shown here is derived from an EMBL/GenBank/DDBJ whole genome shotgun (WGS) entry which is preliminary data.</text>
</comment>
<organism evidence="2 3">
    <name type="scientific">Pseudopedobacter beijingensis</name>
    <dbReference type="NCBI Taxonomy" id="1207056"/>
    <lineage>
        <taxon>Bacteria</taxon>
        <taxon>Pseudomonadati</taxon>
        <taxon>Bacteroidota</taxon>
        <taxon>Sphingobacteriia</taxon>
        <taxon>Sphingobacteriales</taxon>
        <taxon>Sphingobacteriaceae</taxon>
        <taxon>Pseudopedobacter</taxon>
    </lineage>
</organism>
<dbReference type="Pfam" id="PF09992">
    <property type="entry name" value="NAGPA"/>
    <property type="match status" value="1"/>
</dbReference>
<dbReference type="RefSeq" id="WP_379662643.1">
    <property type="nucleotide sequence ID" value="NZ_JBHUDG010000015.1"/>
</dbReference>
<keyword evidence="2" id="KW-0326">Glycosidase</keyword>
<gene>
    <name evidence="2" type="ORF">ACFSAH_10285</name>
</gene>
<dbReference type="Proteomes" id="UP001597118">
    <property type="component" value="Unassembled WGS sequence"/>
</dbReference>
<feature type="domain" description="Phosphodiester glycosidase" evidence="1">
    <location>
        <begin position="130"/>
        <end position="311"/>
    </location>
</feature>
<accession>A0ABW4ICW7</accession>
<evidence type="ECO:0000313" key="3">
    <source>
        <dbReference type="Proteomes" id="UP001597118"/>
    </source>
</evidence>
<keyword evidence="2" id="KW-0378">Hydrolase</keyword>
<dbReference type="PANTHER" id="PTHR40446:SF2">
    <property type="entry name" value="N-ACETYLGLUCOSAMINE-1-PHOSPHODIESTER ALPHA-N-ACETYLGLUCOSAMINIDASE"/>
    <property type="match status" value="1"/>
</dbReference>
<sequence length="316" mass="34508">MKNIKYILLPLGFTLSMLIAIGCSNKEELIKPYEQYVANPKTAVATKVVTNSDLIASINTDTTYTVVNGVEATEIRYLSSTGLSMKAFVFEIDLTNQSVKIEASTPNNAPAFGMQPMTKQATYADNQGHKVWAGINGDFYNMDTGVPQGILYKQGIAIKTTVTDAINTFFAITKDGKAFIGNQQDYALVKNNIQEAIGGRVVLLKDGLPVSQADKRLEPRTCIGVNKEGTKVYMLVVDGRNFHYSNGMNYDDLAKFMKALGAYQSINLDGGGSSTFFVRNTPSFDAGRFMIRNWPTDNGGKERSVANGLIIVSLTN</sequence>
<dbReference type="PANTHER" id="PTHR40446">
    <property type="entry name" value="N-ACETYLGLUCOSAMINE-1-PHOSPHODIESTER ALPHA-N-ACETYLGLUCOSAMINIDASE"/>
    <property type="match status" value="1"/>
</dbReference>
<evidence type="ECO:0000313" key="2">
    <source>
        <dbReference type="EMBL" id="MFD1630267.1"/>
    </source>
</evidence>
<evidence type="ECO:0000259" key="1">
    <source>
        <dbReference type="Pfam" id="PF09992"/>
    </source>
</evidence>
<name>A0ABW4ICW7_9SPHI</name>
<dbReference type="InterPro" id="IPR018711">
    <property type="entry name" value="NAGPA"/>
</dbReference>
<reference evidence="3" key="1">
    <citation type="journal article" date="2019" name="Int. J. Syst. Evol. Microbiol.">
        <title>The Global Catalogue of Microorganisms (GCM) 10K type strain sequencing project: providing services to taxonomists for standard genome sequencing and annotation.</title>
        <authorList>
            <consortium name="The Broad Institute Genomics Platform"/>
            <consortium name="The Broad Institute Genome Sequencing Center for Infectious Disease"/>
            <person name="Wu L."/>
            <person name="Ma J."/>
        </authorList>
    </citation>
    <scope>NUCLEOTIDE SEQUENCE [LARGE SCALE GENOMIC DNA]</scope>
    <source>
        <strain evidence="3">CCUG 53762</strain>
    </source>
</reference>
<dbReference type="PROSITE" id="PS51257">
    <property type="entry name" value="PROKAR_LIPOPROTEIN"/>
    <property type="match status" value="1"/>
</dbReference>